<evidence type="ECO:0000256" key="1">
    <source>
        <dbReference type="SAM" id="MobiDB-lite"/>
    </source>
</evidence>
<evidence type="ECO:0000313" key="3">
    <source>
        <dbReference type="EMBL" id="QHS78964.1"/>
    </source>
</evidence>
<accession>A0A6C0AGP1</accession>
<dbReference type="EMBL" id="MN740625">
    <property type="protein sequence ID" value="QHS78964.1"/>
    <property type="molecule type" value="Genomic_DNA"/>
</dbReference>
<feature type="transmembrane region" description="Helical" evidence="2">
    <location>
        <begin position="25"/>
        <end position="43"/>
    </location>
</feature>
<keyword evidence="2" id="KW-1133">Transmembrane helix</keyword>
<organism evidence="3">
    <name type="scientific">viral metagenome</name>
    <dbReference type="NCBI Taxonomy" id="1070528"/>
    <lineage>
        <taxon>unclassified sequences</taxon>
        <taxon>metagenomes</taxon>
        <taxon>organismal metagenomes</taxon>
    </lineage>
</organism>
<proteinExistence type="predicted"/>
<keyword evidence="2" id="KW-0812">Transmembrane</keyword>
<keyword evidence="2" id="KW-0472">Membrane</keyword>
<feature type="transmembrane region" description="Helical" evidence="2">
    <location>
        <begin position="97"/>
        <end position="115"/>
    </location>
</feature>
<feature type="compositionally biased region" description="Polar residues" evidence="1">
    <location>
        <begin position="139"/>
        <end position="148"/>
    </location>
</feature>
<dbReference type="AlphaFoldDB" id="A0A6C0AGP1"/>
<reference evidence="3" key="1">
    <citation type="journal article" date="2020" name="Nature">
        <title>Giant virus diversity and host interactions through global metagenomics.</title>
        <authorList>
            <person name="Schulz F."/>
            <person name="Roux S."/>
            <person name="Paez-Espino D."/>
            <person name="Jungbluth S."/>
            <person name="Walsh D.A."/>
            <person name="Denef V.J."/>
            <person name="McMahon K.D."/>
            <person name="Konstantinidis K.T."/>
            <person name="Eloe-Fadrosh E.A."/>
            <person name="Kyrpides N.C."/>
            <person name="Woyke T."/>
        </authorList>
    </citation>
    <scope>NUCLEOTIDE SEQUENCE</scope>
    <source>
        <strain evidence="3">GVMAG-S-1035118-87</strain>
    </source>
</reference>
<evidence type="ECO:0000256" key="2">
    <source>
        <dbReference type="SAM" id="Phobius"/>
    </source>
</evidence>
<feature type="transmembrane region" description="Helical" evidence="2">
    <location>
        <begin position="55"/>
        <end position="77"/>
    </location>
</feature>
<name>A0A6C0AGP1_9ZZZZ</name>
<feature type="compositionally biased region" description="Polar residues" evidence="1">
    <location>
        <begin position="171"/>
        <end position="187"/>
    </location>
</feature>
<protein>
    <submittedName>
        <fullName evidence="3">Uncharacterized protein</fullName>
    </submittedName>
</protein>
<feature type="region of interest" description="Disordered" evidence="1">
    <location>
        <begin position="134"/>
        <end position="201"/>
    </location>
</feature>
<sequence>MEESPNFFSHVFNFEQDSRHEMVNIMQYTVFAIVLVSLLNRTIQDYAPVVDRDKGSIAIFVEITLQCIVLFIGILFIHRIITFIPTASGIKYAEQNIITVILPTLIVLLSMMTSLGDKVTILIDRVLSTPQPVRVKHTQPLSQPQIQTPPLLPKGGSTANPMNSPEPDFNSMFSGPNNPLQNAQSPDSFEPLPSNYAGSTF</sequence>